<keyword evidence="5 12" id="KW-0813">Transport</keyword>
<dbReference type="Gene3D" id="3.30.420.270">
    <property type="match status" value="1"/>
</dbReference>
<sequence>MAFGRLDKPAGHQPISDINVTPLVDVMLVLLVIFIISAPLMASRLEMELPEVATPVRSDTVEDEAYVTVALDAQGQAYWDDQPLSDEQLSQRMTQAAQVDRRTEVRLRADQRVPHGRVMQLMAIAQQAGLARMGFVTDPSARSAAPEGGR</sequence>
<comment type="subcellular location">
    <subcellularLocation>
        <location evidence="2">Cell inner membrane</location>
        <topology evidence="2">Single-pass type II membrane protein</topology>
    </subcellularLocation>
    <subcellularLocation>
        <location evidence="12">Cell membrane</location>
        <topology evidence="12">Single-pass type II membrane protein</topology>
    </subcellularLocation>
</comment>
<evidence type="ECO:0000313" key="15">
    <source>
        <dbReference type="Proteomes" id="UP001596495"/>
    </source>
</evidence>
<keyword evidence="6" id="KW-1003">Cell membrane</keyword>
<name>A0ABW2RBE8_9BURK</name>
<dbReference type="PANTHER" id="PTHR30558:SF12">
    <property type="entry name" value="BIOPOLYMER TRANSPORT PROTEIN EXBD"/>
    <property type="match status" value="1"/>
</dbReference>
<dbReference type="EMBL" id="JBHTBX010000008">
    <property type="protein sequence ID" value="MFC7435407.1"/>
    <property type="molecule type" value="Genomic_DNA"/>
</dbReference>
<evidence type="ECO:0000256" key="3">
    <source>
        <dbReference type="ARBA" id="ARBA00005811"/>
    </source>
</evidence>
<gene>
    <name evidence="14" type="ORF">ACFQNJ_12915</name>
</gene>
<protein>
    <submittedName>
        <fullName evidence="14">ExbD/TolR family protein</fullName>
    </submittedName>
</protein>
<organism evidence="14 15">
    <name type="scientific">Hydrogenophaga bisanensis</name>
    <dbReference type="NCBI Taxonomy" id="439611"/>
    <lineage>
        <taxon>Bacteria</taxon>
        <taxon>Pseudomonadati</taxon>
        <taxon>Pseudomonadota</taxon>
        <taxon>Betaproteobacteria</taxon>
        <taxon>Burkholderiales</taxon>
        <taxon>Comamonadaceae</taxon>
        <taxon>Hydrogenophaga</taxon>
    </lineage>
</organism>
<keyword evidence="9 12" id="KW-0653">Protein transport</keyword>
<keyword evidence="15" id="KW-1185">Reference proteome</keyword>
<evidence type="ECO:0000256" key="2">
    <source>
        <dbReference type="ARBA" id="ARBA00004249"/>
    </source>
</evidence>
<comment type="subunit">
    <text evidence="4">The accessory proteins ExbB and ExbD seem to form a complex with TonB.</text>
</comment>
<reference evidence="15" key="1">
    <citation type="journal article" date="2019" name="Int. J. Syst. Evol. Microbiol.">
        <title>The Global Catalogue of Microorganisms (GCM) 10K type strain sequencing project: providing services to taxonomists for standard genome sequencing and annotation.</title>
        <authorList>
            <consortium name="The Broad Institute Genomics Platform"/>
            <consortium name="The Broad Institute Genome Sequencing Center for Infectious Disease"/>
            <person name="Wu L."/>
            <person name="Ma J."/>
        </authorList>
    </citation>
    <scope>NUCLEOTIDE SEQUENCE [LARGE SCALE GENOMIC DNA]</scope>
    <source>
        <strain evidence="15">CCUG 54518</strain>
    </source>
</reference>
<evidence type="ECO:0000256" key="7">
    <source>
        <dbReference type="ARBA" id="ARBA00022519"/>
    </source>
</evidence>
<dbReference type="InterPro" id="IPR003400">
    <property type="entry name" value="ExbD"/>
</dbReference>
<keyword evidence="11 13" id="KW-0472">Membrane</keyword>
<evidence type="ECO:0000256" key="12">
    <source>
        <dbReference type="RuleBase" id="RU003879"/>
    </source>
</evidence>
<proteinExistence type="inferred from homology"/>
<dbReference type="Proteomes" id="UP001596495">
    <property type="component" value="Unassembled WGS sequence"/>
</dbReference>
<evidence type="ECO:0000313" key="14">
    <source>
        <dbReference type="EMBL" id="MFC7435407.1"/>
    </source>
</evidence>
<evidence type="ECO:0000256" key="11">
    <source>
        <dbReference type="ARBA" id="ARBA00023136"/>
    </source>
</evidence>
<evidence type="ECO:0000256" key="4">
    <source>
        <dbReference type="ARBA" id="ARBA00011471"/>
    </source>
</evidence>
<evidence type="ECO:0000256" key="1">
    <source>
        <dbReference type="ARBA" id="ARBA00003540"/>
    </source>
</evidence>
<dbReference type="PANTHER" id="PTHR30558">
    <property type="entry name" value="EXBD MEMBRANE COMPONENT OF PMF-DRIVEN MACROMOLECULE IMPORT SYSTEM"/>
    <property type="match status" value="1"/>
</dbReference>
<evidence type="ECO:0000256" key="5">
    <source>
        <dbReference type="ARBA" id="ARBA00022448"/>
    </source>
</evidence>
<comment type="similarity">
    <text evidence="3 12">Belongs to the ExbD/TolR family.</text>
</comment>
<evidence type="ECO:0000256" key="8">
    <source>
        <dbReference type="ARBA" id="ARBA00022692"/>
    </source>
</evidence>
<comment type="function">
    <text evidence="1">Involved in the TonB-dependent energy-dependent transport of various receptor-bound substrates.</text>
</comment>
<keyword evidence="8 12" id="KW-0812">Transmembrane</keyword>
<dbReference type="RefSeq" id="WP_382258044.1">
    <property type="nucleotide sequence ID" value="NZ_JBHTBX010000008.1"/>
</dbReference>
<keyword evidence="7" id="KW-0997">Cell inner membrane</keyword>
<evidence type="ECO:0000256" key="9">
    <source>
        <dbReference type="ARBA" id="ARBA00022927"/>
    </source>
</evidence>
<evidence type="ECO:0000256" key="13">
    <source>
        <dbReference type="SAM" id="Phobius"/>
    </source>
</evidence>
<evidence type="ECO:0000256" key="6">
    <source>
        <dbReference type="ARBA" id="ARBA00022475"/>
    </source>
</evidence>
<dbReference type="Pfam" id="PF02472">
    <property type="entry name" value="ExbD"/>
    <property type="match status" value="1"/>
</dbReference>
<comment type="caution">
    <text evidence="14">The sequence shown here is derived from an EMBL/GenBank/DDBJ whole genome shotgun (WGS) entry which is preliminary data.</text>
</comment>
<evidence type="ECO:0000256" key="10">
    <source>
        <dbReference type="ARBA" id="ARBA00022989"/>
    </source>
</evidence>
<accession>A0ABW2RBE8</accession>
<keyword evidence="10 13" id="KW-1133">Transmembrane helix</keyword>
<feature type="transmembrane region" description="Helical" evidence="13">
    <location>
        <begin position="20"/>
        <end position="42"/>
    </location>
</feature>